<evidence type="ECO:0000259" key="2">
    <source>
        <dbReference type="Pfam" id="PF12697"/>
    </source>
</evidence>
<evidence type="ECO:0000313" key="4">
    <source>
        <dbReference type="Proteomes" id="UP000601055"/>
    </source>
</evidence>
<keyword evidence="4" id="KW-1185">Reference proteome</keyword>
<dbReference type="EMBL" id="WNXD01000002">
    <property type="protein sequence ID" value="MBB2146886.1"/>
    <property type="molecule type" value="Genomic_DNA"/>
</dbReference>
<protein>
    <submittedName>
        <fullName evidence="3">Alpha/beta fold hydrolase</fullName>
    </submittedName>
</protein>
<dbReference type="InterPro" id="IPR050266">
    <property type="entry name" value="AB_hydrolase_sf"/>
</dbReference>
<evidence type="ECO:0000313" key="3">
    <source>
        <dbReference type="EMBL" id="MBB2146886.1"/>
    </source>
</evidence>
<sequence length="340" mass="37714">MKILLSVLFITVAILVIVYFVGPKPTKPLYTIKLPVVPELAALPAYVAAQEAHYKIKPGNEAEIVWEDSTHQQTEYAIVYLHGFSASKQEGNPAYTYLAKALHANLYLSRLADHGLDTIAPMEYFTADRLWESSKQAYAIGKKLGKKVILVGTSTGGSLALQLAAAYPEINSLVLMSPNIAINDSKAWLLNDPWGLQIARQVTGGNERKVDGRSPEYKKYWYTHYRLESVVQLEEMLETSMTTSLFKKVKQPVLLLYYYKNETEQDPVVKVDAMLKMFDELGTPAMDKQKIAIPKAGNHVIGSAITSKDIEGVEHAMDGFIKARLAGSGYTVALCDPLKN</sequence>
<evidence type="ECO:0000256" key="1">
    <source>
        <dbReference type="ARBA" id="ARBA00022801"/>
    </source>
</evidence>
<comment type="caution">
    <text evidence="3">The sequence shown here is derived from an EMBL/GenBank/DDBJ whole genome shotgun (WGS) entry which is preliminary data.</text>
</comment>
<proteinExistence type="predicted"/>
<feature type="domain" description="AB hydrolase-1" evidence="2">
    <location>
        <begin position="78"/>
        <end position="299"/>
    </location>
</feature>
<accession>A0A923DZD4</accession>
<dbReference type="Gene3D" id="3.40.50.1820">
    <property type="entry name" value="alpha/beta hydrolase"/>
    <property type="match status" value="1"/>
</dbReference>
<gene>
    <name evidence="3" type="ORF">GM921_15385</name>
</gene>
<dbReference type="SUPFAM" id="SSF53474">
    <property type="entry name" value="alpha/beta-Hydrolases"/>
    <property type="match status" value="1"/>
</dbReference>
<dbReference type="GO" id="GO:0016787">
    <property type="term" value="F:hydrolase activity"/>
    <property type="evidence" value="ECO:0007669"/>
    <property type="project" value="UniProtKB-KW"/>
</dbReference>
<dbReference type="InterPro" id="IPR000073">
    <property type="entry name" value="AB_hydrolase_1"/>
</dbReference>
<keyword evidence="1 3" id="KW-0378">Hydrolase</keyword>
<name>A0A923DZD4_9SPHI</name>
<dbReference type="Proteomes" id="UP000601055">
    <property type="component" value="Unassembled WGS sequence"/>
</dbReference>
<dbReference type="GO" id="GO:0016020">
    <property type="term" value="C:membrane"/>
    <property type="evidence" value="ECO:0007669"/>
    <property type="project" value="TreeGrafter"/>
</dbReference>
<dbReference type="InterPro" id="IPR029058">
    <property type="entry name" value="AB_hydrolase_fold"/>
</dbReference>
<dbReference type="Pfam" id="PF12697">
    <property type="entry name" value="Abhydrolase_6"/>
    <property type="match status" value="1"/>
</dbReference>
<organism evidence="3 4">
    <name type="scientific">Pedobacter planticolens</name>
    <dbReference type="NCBI Taxonomy" id="2679964"/>
    <lineage>
        <taxon>Bacteria</taxon>
        <taxon>Pseudomonadati</taxon>
        <taxon>Bacteroidota</taxon>
        <taxon>Sphingobacteriia</taxon>
        <taxon>Sphingobacteriales</taxon>
        <taxon>Sphingobacteriaceae</taxon>
        <taxon>Pedobacter</taxon>
    </lineage>
</organism>
<dbReference type="PANTHER" id="PTHR43798:SF31">
    <property type="entry name" value="AB HYDROLASE SUPERFAMILY PROTEIN YCLE"/>
    <property type="match status" value="1"/>
</dbReference>
<reference evidence="3" key="1">
    <citation type="submission" date="2019-11" db="EMBL/GenBank/DDBJ databases">
        <title>Description of Pedobacter sp. LMG 31464T.</title>
        <authorList>
            <person name="Carlier A."/>
            <person name="Qi S."/>
            <person name="Vandamme P."/>
        </authorList>
    </citation>
    <scope>NUCLEOTIDE SEQUENCE</scope>
    <source>
        <strain evidence="3">LMG 31464</strain>
    </source>
</reference>
<dbReference type="PANTHER" id="PTHR43798">
    <property type="entry name" value="MONOACYLGLYCEROL LIPASE"/>
    <property type="match status" value="1"/>
</dbReference>
<dbReference type="AlphaFoldDB" id="A0A923DZD4"/>
<dbReference type="RefSeq" id="WP_182923523.1">
    <property type="nucleotide sequence ID" value="NZ_WNXD01000002.1"/>
</dbReference>